<evidence type="ECO:0000256" key="3">
    <source>
        <dbReference type="ARBA" id="ARBA00022857"/>
    </source>
</evidence>
<dbReference type="PROSITE" id="PS01050">
    <property type="entry name" value="YJEF_C_2"/>
    <property type="match status" value="1"/>
</dbReference>
<dbReference type="GO" id="GO:0110051">
    <property type="term" value="P:metabolite repair"/>
    <property type="evidence" value="ECO:0007669"/>
    <property type="project" value="TreeGrafter"/>
</dbReference>
<dbReference type="GO" id="GO:0005524">
    <property type="term" value="F:ATP binding"/>
    <property type="evidence" value="ECO:0007669"/>
    <property type="project" value="UniProtKB-KW"/>
</dbReference>
<dbReference type="NCBIfam" id="TIGR00196">
    <property type="entry name" value="yjeF_cterm"/>
    <property type="match status" value="1"/>
</dbReference>
<gene>
    <name evidence="6" type="primary">nnrD</name>
    <name evidence="8" type="ORF">JW886_02215</name>
</gene>
<dbReference type="PANTHER" id="PTHR12592">
    <property type="entry name" value="ATP-DEPENDENT (S)-NAD(P)H-HYDRATE DEHYDRATASE FAMILY MEMBER"/>
    <property type="match status" value="1"/>
</dbReference>
<dbReference type="GO" id="GO:0046496">
    <property type="term" value="P:nicotinamide nucleotide metabolic process"/>
    <property type="evidence" value="ECO:0007669"/>
    <property type="project" value="UniProtKB-UniRule"/>
</dbReference>
<feature type="binding site" evidence="6">
    <location>
        <position position="215"/>
    </location>
    <ligand>
        <name>(6S)-NADPHX</name>
        <dbReference type="ChEBI" id="CHEBI:64076"/>
    </ligand>
</feature>
<organism evidence="8 9">
    <name type="scientific">Lactococcus taiwanensis</name>
    <dbReference type="NCBI Taxonomy" id="1151742"/>
    <lineage>
        <taxon>Bacteria</taxon>
        <taxon>Bacillati</taxon>
        <taxon>Bacillota</taxon>
        <taxon>Bacilli</taxon>
        <taxon>Lactobacillales</taxon>
        <taxon>Streptococcaceae</taxon>
        <taxon>Lactococcus</taxon>
    </lineage>
</organism>
<keyword evidence="5 6" id="KW-0456">Lyase</keyword>
<sequence>MIELTDDILFKTITKRPAHSHKGTFGRLLIIGGNETYGGAAILAASSAVYSGAGLVSVATAPCNHAALHARLPEAMVADYGDRTQVKSLLASADVIVIGPGLGLNRGDLVELVMEEVREEQWVVADGSALTLIAQKQLALPFPHKTVLTPHEKELERLSGLKIGGQTVPKVQEFVEELGAVVVAKSSETKIFAPGQEVYGLTIGTPAQATGGMGDTLAGIIGSFLGQFTTENLQAITAATYLHSKIAKELAKTAYVVLPTHLIEELPRMMKKYEV</sequence>
<dbReference type="PROSITE" id="PS01049">
    <property type="entry name" value="YJEF_C_1"/>
    <property type="match status" value="1"/>
</dbReference>
<keyword evidence="1 6" id="KW-0547">Nucleotide-binding</keyword>
<dbReference type="PROSITE" id="PS51383">
    <property type="entry name" value="YJEF_C_3"/>
    <property type="match status" value="1"/>
</dbReference>
<comment type="function">
    <text evidence="6">Catalyzes the dehydration of the S-form of NAD(P)HX at the expense of ADP, which is converted to AMP. Together with NAD(P)HX epimerase, which catalyzes the epimerization of the S- and R-forms, the enzyme allows the repair of both epimers of NAD(P)HX, a damaged form of NAD(P)H that is a result of enzymatic or heat-dependent hydration.</text>
</comment>
<comment type="catalytic activity">
    <reaction evidence="6">
        <text>(6S)-NADHX + ADP = AMP + phosphate + NADH + H(+)</text>
        <dbReference type="Rhea" id="RHEA:32223"/>
        <dbReference type="ChEBI" id="CHEBI:15378"/>
        <dbReference type="ChEBI" id="CHEBI:43474"/>
        <dbReference type="ChEBI" id="CHEBI:57945"/>
        <dbReference type="ChEBI" id="CHEBI:64074"/>
        <dbReference type="ChEBI" id="CHEBI:456215"/>
        <dbReference type="ChEBI" id="CHEBI:456216"/>
        <dbReference type="EC" id="4.2.1.136"/>
    </reaction>
</comment>
<evidence type="ECO:0000256" key="6">
    <source>
        <dbReference type="HAMAP-Rule" id="MF_01965"/>
    </source>
</evidence>
<accession>A0AA45QS57</accession>
<dbReference type="InterPro" id="IPR017953">
    <property type="entry name" value="Carbohydrate_kinase_pred_CS"/>
</dbReference>
<evidence type="ECO:0000256" key="5">
    <source>
        <dbReference type="ARBA" id="ARBA00023239"/>
    </source>
</evidence>
<dbReference type="EMBL" id="CP070872">
    <property type="protein sequence ID" value="QSE77096.1"/>
    <property type="molecule type" value="Genomic_DNA"/>
</dbReference>
<evidence type="ECO:0000256" key="4">
    <source>
        <dbReference type="ARBA" id="ARBA00023027"/>
    </source>
</evidence>
<dbReference type="HAMAP" id="MF_01965">
    <property type="entry name" value="NADHX_dehydratase"/>
    <property type="match status" value="1"/>
</dbReference>
<feature type="domain" description="YjeF C-terminal" evidence="7">
    <location>
        <begin position="5"/>
        <end position="273"/>
    </location>
</feature>
<dbReference type="Proteomes" id="UP000663608">
    <property type="component" value="Chromosome"/>
</dbReference>
<keyword evidence="9" id="KW-1185">Reference proteome</keyword>
<evidence type="ECO:0000256" key="1">
    <source>
        <dbReference type="ARBA" id="ARBA00022741"/>
    </source>
</evidence>
<evidence type="ECO:0000313" key="8">
    <source>
        <dbReference type="EMBL" id="QSE77096.1"/>
    </source>
</evidence>
<evidence type="ECO:0000256" key="2">
    <source>
        <dbReference type="ARBA" id="ARBA00022840"/>
    </source>
</evidence>
<evidence type="ECO:0000259" key="7">
    <source>
        <dbReference type="PROSITE" id="PS51383"/>
    </source>
</evidence>
<name>A0AA45QS57_9LACT</name>
<protein>
    <recommendedName>
        <fullName evidence="6">ADP-dependent (S)-NAD(P)H-hydrate dehydratase</fullName>
        <ecNumber evidence="6">4.2.1.136</ecNumber>
    </recommendedName>
    <alternativeName>
        <fullName evidence="6">ADP-dependent NAD(P)HX dehydratase</fullName>
    </alternativeName>
</protein>
<comment type="cofactor">
    <cofactor evidence="6">
        <name>Mg(2+)</name>
        <dbReference type="ChEBI" id="CHEBI:18420"/>
    </cofactor>
</comment>
<dbReference type="AlphaFoldDB" id="A0AA45QS57"/>
<dbReference type="GO" id="GO:0052856">
    <property type="term" value="F:NAD(P)HX epimerase activity"/>
    <property type="evidence" value="ECO:0007669"/>
    <property type="project" value="TreeGrafter"/>
</dbReference>
<evidence type="ECO:0000313" key="9">
    <source>
        <dbReference type="Proteomes" id="UP000663608"/>
    </source>
</evidence>
<feature type="binding site" evidence="6">
    <location>
        <position position="151"/>
    </location>
    <ligand>
        <name>(6S)-NADPHX</name>
        <dbReference type="ChEBI" id="CHEBI:64076"/>
    </ligand>
</feature>
<dbReference type="KEGG" id="lti:JW886_02215"/>
<comment type="subunit">
    <text evidence="6">Homotetramer.</text>
</comment>
<comment type="catalytic activity">
    <reaction evidence="6">
        <text>(6S)-NADPHX + ADP = AMP + phosphate + NADPH + H(+)</text>
        <dbReference type="Rhea" id="RHEA:32235"/>
        <dbReference type="ChEBI" id="CHEBI:15378"/>
        <dbReference type="ChEBI" id="CHEBI:43474"/>
        <dbReference type="ChEBI" id="CHEBI:57783"/>
        <dbReference type="ChEBI" id="CHEBI:64076"/>
        <dbReference type="ChEBI" id="CHEBI:456215"/>
        <dbReference type="ChEBI" id="CHEBI:456216"/>
        <dbReference type="EC" id="4.2.1.136"/>
    </reaction>
</comment>
<dbReference type="EC" id="4.2.1.136" evidence="6"/>
<dbReference type="Gene3D" id="3.40.1190.20">
    <property type="match status" value="1"/>
</dbReference>
<dbReference type="InterPro" id="IPR029056">
    <property type="entry name" value="Ribokinase-like"/>
</dbReference>
<feature type="binding site" evidence="6">
    <location>
        <position position="214"/>
    </location>
    <ligand>
        <name>AMP</name>
        <dbReference type="ChEBI" id="CHEBI:456215"/>
    </ligand>
</feature>
<feature type="binding site" evidence="6">
    <location>
        <position position="40"/>
    </location>
    <ligand>
        <name>(6S)-NADPHX</name>
        <dbReference type="ChEBI" id="CHEBI:64076"/>
    </ligand>
</feature>
<dbReference type="SUPFAM" id="SSF53613">
    <property type="entry name" value="Ribokinase-like"/>
    <property type="match status" value="1"/>
</dbReference>
<dbReference type="GO" id="GO:0052855">
    <property type="term" value="F:ADP-dependent NAD(P)H-hydrate dehydratase activity"/>
    <property type="evidence" value="ECO:0007669"/>
    <property type="project" value="UniProtKB-UniRule"/>
</dbReference>
<dbReference type="InterPro" id="IPR000631">
    <property type="entry name" value="CARKD"/>
</dbReference>
<dbReference type="RefSeq" id="WP_205872194.1">
    <property type="nucleotide sequence ID" value="NZ_CP070872.1"/>
</dbReference>
<keyword evidence="2 6" id="KW-0067">ATP-binding</keyword>
<feature type="binding site" evidence="6">
    <location>
        <position position="101"/>
    </location>
    <ligand>
        <name>(6S)-NADPHX</name>
        <dbReference type="ChEBI" id="CHEBI:64076"/>
    </ligand>
</feature>
<proteinExistence type="inferred from homology"/>
<dbReference type="PANTHER" id="PTHR12592:SF0">
    <property type="entry name" value="ATP-DEPENDENT (S)-NAD(P)H-HYDRATE DEHYDRATASE"/>
    <property type="match status" value="1"/>
</dbReference>
<keyword evidence="4 6" id="KW-0520">NAD</keyword>
<comment type="similarity">
    <text evidence="6">Belongs to the NnrD/CARKD family.</text>
</comment>
<reference evidence="8 9" key="1">
    <citation type="submission" date="2021-02" db="EMBL/GenBank/DDBJ databases">
        <title>Complete genome sequence of Lactococcus lactis strain K_LL004.</title>
        <authorList>
            <person name="Kim H.B."/>
        </authorList>
    </citation>
    <scope>NUCLEOTIDE SEQUENCE [LARGE SCALE GENOMIC DNA]</scope>
    <source>
        <strain evidence="8 9">K_LL004</strain>
    </source>
</reference>
<dbReference type="Pfam" id="PF01256">
    <property type="entry name" value="Carb_kinase"/>
    <property type="match status" value="1"/>
</dbReference>
<dbReference type="CDD" id="cd01171">
    <property type="entry name" value="YXKO-related"/>
    <property type="match status" value="1"/>
</dbReference>
<feature type="binding site" evidence="6">
    <location>
        <begin position="185"/>
        <end position="189"/>
    </location>
    <ligand>
        <name>AMP</name>
        <dbReference type="ChEBI" id="CHEBI:456215"/>
    </ligand>
</feature>
<keyword evidence="3 6" id="KW-0521">NADP</keyword>